<dbReference type="EMBL" id="CCXY01000178">
    <property type="protein sequence ID" value="CEG12647.1"/>
    <property type="molecule type" value="Genomic_DNA"/>
</dbReference>
<dbReference type="Pfam" id="PF01435">
    <property type="entry name" value="Peptidase_M48"/>
    <property type="match status" value="1"/>
</dbReference>
<comment type="similarity">
    <text evidence="2">Belongs to the peptidase M48B family.</text>
</comment>
<keyword evidence="4 14" id="KW-0645">Protease</keyword>
<comment type="cofactor">
    <cofactor evidence="1">
        <name>Zn(2+)</name>
        <dbReference type="ChEBI" id="CHEBI:29105"/>
    </cofactor>
</comment>
<dbReference type="HAMAP" id="MF_00188">
    <property type="entry name" value="Pept_M48_protease_HtpX"/>
    <property type="match status" value="1"/>
</dbReference>
<reference evidence="14" key="1">
    <citation type="submission" date="2014-09" db="EMBL/GenBank/DDBJ databases">
        <authorList>
            <person name="Probst J Alexander"/>
        </authorList>
    </citation>
    <scope>NUCLEOTIDE SEQUENCE</scope>
</reference>
<dbReference type="GO" id="GO:0004222">
    <property type="term" value="F:metalloendopeptidase activity"/>
    <property type="evidence" value="ECO:0007669"/>
    <property type="project" value="InterPro"/>
</dbReference>
<evidence type="ECO:0000256" key="5">
    <source>
        <dbReference type="ARBA" id="ARBA00022692"/>
    </source>
</evidence>
<proteinExistence type="inferred from homology"/>
<dbReference type="CDD" id="cd07338">
    <property type="entry name" value="M48B_HtpX_like"/>
    <property type="match status" value="1"/>
</dbReference>
<evidence type="ECO:0000256" key="12">
    <source>
        <dbReference type="SAM" id="Phobius"/>
    </source>
</evidence>
<evidence type="ECO:0000256" key="11">
    <source>
        <dbReference type="ARBA" id="ARBA00023136"/>
    </source>
</evidence>
<feature type="transmembrane region" description="Helical" evidence="12">
    <location>
        <begin position="19"/>
        <end position="41"/>
    </location>
</feature>
<keyword evidence="9 12" id="KW-1133">Transmembrane helix</keyword>
<keyword evidence="11 12" id="KW-0472">Membrane</keyword>
<gene>
    <name evidence="14" type="ORF">MSIBF_A2590003</name>
</gene>
<keyword evidence="10" id="KW-0482">Metalloprotease</keyword>
<evidence type="ECO:0000256" key="3">
    <source>
        <dbReference type="ARBA" id="ARBA00022475"/>
    </source>
</evidence>
<organism evidence="14">
    <name type="scientific">groundwater metagenome</name>
    <dbReference type="NCBI Taxonomy" id="717931"/>
    <lineage>
        <taxon>unclassified sequences</taxon>
        <taxon>metagenomes</taxon>
        <taxon>ecological metagenomes</taxon>
    </lineage>
</organism>
<keyword evidence="5 12" id="KW-0812">Transmembrane</keyword>
<dbReference type="PANTHER" id="PTHR43221:SF2">
    <property type="entry name" value="PROTEASE HTPX HOMOLOG"/>
    <property type="match status" value="1"/>
</dbReference>
<evidence type="ECO:0000256" key="7">
    <source>
        <dbReference type="ARBA" id="ARBA00022801"/>
    </source>
</evidence>
<keyword evidence="8" id="KW-0862">Zinc</keyword>
<evidence type="ECO:0000256" key="1">
    <source>
        <dbReference type="ARBA" id="ARBA00001947"/>
    </source>
</evidence>
<dbReference type="Gene3D" id="3.30.2010.10">
    <property type="entry name" value="Metalloproteases ('zincins'), catalytic domain"/>
    <property type="match status" value="1"/>
</dbReference>
<dbReference type="GO" id="GO:0006508">
    <property type="term" value="P:proteolysis"/>
    <property type="evidence" value="ECO:0007669"/>
    <property type="project" value="UniProtKB-KW"/>
</dbReference>
<evidence type="ECO:0000256" key="9">
    <source>
        <dbReference type="ARBA" id="ARBA00022989"/>
    </source>
</evidence>
<evidence type="ECO:0000256" key="8">
    <source>
        <dbReference type="ARBA" id="ARBA00022833"/>
    </source>
</evidence>
<evidence type="ECO:0000256" key="4">
    <source>
        <dbReference type="ARBA" id="ARBA00022670"/>
    </source>
</evidence>
<dbReference type="InterPro" id="IPR022919">
    <property type="entry name" value="Pept_M48_protease_HtpX"/>
</dbReference>
<evidence type="ECO:0000256" key="10">
    <source>
        <dbReference type="ARBA" id="ARBA00023049"/>
    </source>
</evidence>
<accession>A0A098E9C7</accession>
<keyword evidence="3" id="KW-1003">Cell membrane</keyword>
<feature type="transmembrane region" description="Helical" evidence="12">
    <location>
        <begin position="193"/>
        <end position="214"/>
    </location>
</feature>
<dbReference type="AlphaFoldDB" id="A0A098E9C7"/>
<feature type="domain" description="Peptidase M48" evidence="13">
    <location>
        <begin position="86"/>
        <end position="323"/>
    </location>
</feature>
<keyword evidence="7 14" id="KW-0378">Hydrolase</keyword>
<keyword evidence="6" id="KW-0479">Metal-binding</keyword>
<feature type="transmembrane region" description="Helical" evidence="12">
    <location>
        <begin position="47"/>
        <end position="72"/>
    </location>
</feature>
<dbReference type="InterPro" id="IPR001915">
    <property type="entry name" value="Peptidase_M48"/>
</dbReference>
<feature type="transmembrane region" description="Helical" evidence="12">
    <location>
        <begin position="160"/>
        <end position="181"/>
    </location>
</feature>
<evidence type="ECO:0000313" key="14">
    <source>
        <dbReference type="EMBL" id="CEG12647.1"/>
    </source>
</evidence>
<protein>
    <submittedName>
        <fullName evidence="14">Putative Protease HtpX homolog</fullName>
        <ecNumber evidence="14">3.4.24.-</ecNumber>
    </submittedName>
</protein>
<sequence>MATSVEYPKVKGLAKLETIAFLTMLLVFGFIVFIGAVVLWYMDVGGITGISIAILFSAVVVLIQWYLGPILIKRMTNMREIKEGEHPEIVAMVKRLSQVAGIPMPKLYIVYNSEPNAFAFGRTQSSSNIAVHTGLLNVLNEREVEGVLAHEIGHIKHKDVAVMTVASMIPIMLYYIIIVLGSSRGDNRGGAPFIAIWIGAMIAQFIGQLFVLYLSRKREYYADAFSAYLTKNPVALMSGLAKITYGLGVHAQAGRAENTDKALRCFYIADPGESDMKSIAQIARAIDAKDAKEIEKAIENEKKMLGGEFLRTHPFTAKRLLSLWNIEKELHKGYRSVGAEY</sequence>
<evidence type="ECO:0000256" key="6">
    <source>
        <dbReference type="ARBA" id="ARBA00022723"/>
    </source>
</evidence>
<dbReference type="GO" id="GO:0046872">
    <property type="term" value="F:metal ion binding"/>
    <property type="evidence" value="ECO:0007669"/>
    <property type="project" value="UniProtKB-KW"/>
</dbReference>
<dbReference type="InterPro" id="IPR050083">
    <property type="entry name" value="HtpX_protease"/>
</dbReference>
<dbReference type="PANTHER" id="PTHR43221">
    <property type="entry name" value="PROTEASE HTPX"/>
    <property type="match status" value="1"/>
</dbReference>
<evidence type="ECO:0000256" key="2">
    <source>
        <dbReference type="ARBA" id="ARBA00009779"/>
    </source>
</evidence>
<dbReference type="EC" id="3.4.24.-" evidence="14"/>
<evidence type="ECO:0000259" key="13">
    <source>
        <dbReference type="Pfam" id="PF01435"/>
    </source>
</evidence>
<name>A0A098E9C7_9ZZZZ</name>